<dbReference type="Pfam" id="PF11905">
    <property type="entry name" value="DUF3425"/>
    <property type="match status" value="1"/>
</dbReference>
<dbReference type="VEuPathDB" id="FungiDB:LCOR_00502.1"/>
<dbReference type="Gene3D" id="1.20.5.170">
    <property type="match status" value="1"/>
</dbReference>
<protein>
    <recommendedName>
        <fullName evidence="2">BZIP domain-containing protein</fullName>
    </recommendedName>
</protein>
<dbReference type="Proteomes" id="UP000027586">
    <property type="component" value="Unassembled WGS sequence"/>
</dbReference>
<dbReference type="PANTHER" id="PTHR38116">
    <property type="entry name" value="CHROMOSOME 7, WHOLE GENOME SHOTGUN SEQUENCE"/>
    <property type="match status" value="1"/>
</dbReference>
<sequence>MESSSIPEETTTPPPARFNFQHFDQESDFGIENENGERVRKRKRPGRKPNPPSIQERRAQNRAAQRAFREREQQRRQEKERESQRHVEELAYLRRRLAEVQYEANYLRGCVLLLSLTSLVERGSVPHIWTDTRLFPLPWADTPPPQPVDDIHTVPAILNTVLGKDSNILQFQEALVAARCTGWELPDQIAEVLNNFEQHAPSNDDDTTTPTEPAISLSLSSHPPNVPPPPPPPTSSSSSSSTPPRPPSSSSSSSSPSTNEPRKQNPQDESIQDLPVPSAGPESMVSSFTATNPVVGTVHNSPTLKTPSDLAHMPSLQALHILRLQLKCSSILGDKTRFAFTPTALQRLIPHDVRIDYIPLASLRDRMILFQGLYDADECFELLSTKTMFIGGEERDSRNWVLHPSFSEKYWFLSHQLVDHHSGECGLIPEIIETILAAQRQKEEKLKKLKEQNVEKEGGDEQSSSHTTMPANSDNSEPLPSITREGGYRLRSPSIFKIHNIS</sequence>
<dbReference type="InterPro" id="IPR046347">
    <property type="entry name" value="bZIP_sf"/>
</dbReference>
<feature type="compositionally biased region" description="Pro residues" evidence="1">
    <location>
        <begin position="224"/>
        <end position="234"/>
    </location>
</feature>
<dbReference type="OrthoDB" id="2593073at2759"/>
<accession>A0A068RID9</accession>
<feature type="region of interest" description="Disordered" evidence="1">
    <location>
        <begin position="1"/>
        <end position="85"/>
    </location>
</feature>
<feature type="compositionally biased region" description="Basic and acidic residues" evidence="1">
    <location>
        <begin position="449"/>
        <end position="459"/>
    </location>
</feature>
<feature type="domain" description="BZIP" evidence="2">
    <location>
        <begin position="57"/>
        <end position="71"/>
    </location>
</feature>
<feature type="region of interest" description="Disordered" evidence="1">
    <location>
        <begin position="449"/>
        <end position="488"/>
    </location>
</feature>
<dbReference type="InterPro" id="IPR021833">
    <property type="entry name" value="DUF3425"/>
</dbReference>
<organism evidence="3 4">
    <name type="scientific">Lichtheimia corymbifera JMRC:FSU:9682</name>
    <dbReference type="NCBI Taxonomy" id="1263082"/>
    <lineage>
        <taxon>Eukaryota</taxon>
        <taxon>Fungi</taxon>
        <taxon>Fungi incertae sedis</taxon>
        <taxon>Mucoromycota</taxon>
        <taxon>Mucoromycotina</taxon>
        <taxon>Mucoromycetes</taxon>
        <taxon>Mucorales</taxon>
        <taxon>Lichtheimiaceae</taxon>
        <taxon>Lichtheimia</taxon>
    </lineage>
</organism>
<feature type="compositionally biased region" description="Polar residues" evidence="1">
    <location>
        <begin position="461"/>
        <end position="478"/>
    </location>
</feature>
<dbReference type="SUPFAM" id="SSF57959">
    <property type="entry name" value="Leucine zipper domain"/>
    <property type="match status" value="1"/>
</dbReference>
<reference evidence="3" key="1">
    <citation type="submission" date="2013-08" db="EMBL/GenBank/DDBJ databases">
        <title>Gene expansion shapes genome architecture in the human pathogen Lichtheimia corymbifera: an evolutionary genomics analysis in the ancient terrestrial Mucorales (Mucoromycotina).</title>
        <authorList>
            <person name="Schwartze V.U."/>
            <person name="Winter S."/>
            <person name="Shelest E."/>
            <person name="Marcet-Houben M."/>
            <person name="Horn F."/>
            <person name="Wehner S."/>
            <person name="Hoffmann K."/>
            <person name="Riege K."/>
            <person name="Sammeth M."/>
            <person name="Nowrousian M."/>
            <person name="Valiante V."/>
            <person name="Linde J."/>
            <person name="Jacobsen I.D."/>
            <person name="Marz M."/>
            <person name="Brakhage A.A."/>
            <person name="Gabaldon T."/>
            <person name="Bocker S."/>
            <person name="Voigt K."/>
        </authorList>
    </citation>
    <scope>NUCLEOTIDE SEQUENCE [LARGE SCALE GENOMIC DNA]</scope>
    <source>
        <strain evidence="3">FSU 9682</strain>
    </source>
</reference>
<evidence type="ECO:0000313" key="3">
    <source>
        <dbReference type="EMBL" id="CDH48731.1"/>
    </source>
</evidence>
<feature type="compositionally biased region" description="Basic and acidic residues" evidence="1">
    <location>
        <begin position="67"/>
        <end position="85"/>
    </location>
</feature>
<name>A0A068RID9_9FUNG</name>
<comment type="caution">
    <text evidence="3">The sequence shown here is derived from an EMBL/GenBank/DDBJ whole genome shotgun (WGS) entry which is preliminary data.</text>
</comment>
<dbReference type="PANTHER" id="PTHR38116:SF9">
    <property type="entry name" value="BZIP DOMAIN-CONTAINING PROTEIN"/>
    <property type="match status" value="1"/>
</dbReference>
<dbReference type="PROSITE" id="PS00036">
    <property type="entry name" value="BZIP_BASIC"/>
    <property type="match status" value="1"/>
</dbReference>
<dbReference type="EMBL" id="CBTN010000002">
    <property type="protein sequence ID" value="CDH48731.1"/>
    <property type="molecule type" value="Genomic_DNA"/>
</dbReference>
<evidence type="ECO:0000256" key="1">
    <source>
        <dbReference type="SAM" id="MobiDB-lite"/>
    </source>
</evidence>
<feature type="compositionally biased region" description="Low complexity" evidence="1">
    <location>
        <begin position="235"/>
        <end position="257"/>
    </location>
</feature>
<keyword evidence="4" id="KW-1185">Reference proteome</keyword>
<gene>
    <name evidence="3" type="ORF">LCOR_00502.1</name>
</gene>
<dbReference type="AlphaFoldDB" id="A0A068RID9"/>
<feature type="compositionally biased region" description="Low complexity" evidence="1">
    <location>
        <begin position="1"/>
        <end position="11"/>
    </location>
</feature>
<proteinExistence type="predicted"/>
<dbReference type="GO" id="GO:0003700">
    <property type="term" value="F:DNA-binding transcription factor activity"/>
    <property type="evidence" value="ECO:0007669"/>
    <property type="project" value="InterPro"/>
</dbReference>
<feature type="region of interest" description="Disordered" evidence="1">
    <location>
        <begin position="198"/>
        <end position="287"/>
    </location>
</feature>
<evidence type="ECO:0000259" key="2">
    <source>
        <dbReference type="PROSITE" id="PS00036"/>
    </source>
</evidence>
<evidence type="ECO:0000313" key="4">
    <source>
        <dbReference type="Proteomes" id="UP000027586"/>
    </source>
</evidence>
<dbReference type="InterPro" id="IPR004827">
    <property type="entry name" value="bZIP"/>
</dbReference>